<dbReference type="InterPro" id="IPR050742">
    <property type="entry name" value="Helicase_Restrict-Modif_Enz"/>
</dbReference>
<organism evidence="2 4">
    <name type="scientific">Enterococcus moraviensis ATCC BAA-383</name>
    <dbReference type="NCBI Taxonomy" id="1158609"/>
    <lineage>
        <taxon>Bacteria</taxon>
        <taxon>Bacillati</taxon>
        <taxon>Bacillota</taxon>
        <taxon>Bacilli</taxon>
        <taxon>Lactobacillales</taxon>
        <taxon>Enterococcaceae</taxon>
        <taxon>Enterococcus</taxon>
    </lineage>
</organism>
<reference evidence="3 5" key="2">
    <citation type="submission" date="2013-03" db="EMBL/GenBank/DDBJ databases">
        <title>The Genome Sequence of Enterococcus moraviensis BAA-383 (PacBio/Illumina hybrid assembly).</title>
        <authorList>
            <consortium name="The Broad Institute Genomics Platform"/>
            <consortium name="The Broad Institute Genome Sequencing Center for Infectious Disease"/>
            <person name="Earl A."/>
            <person name="Russ C."/>
            <person name="Gilmore M."/>
            <person name="Surin D."/>
            <person name="Walker B."/>
            <person name="Young S."/>
            <person name="Zeng Q."/>
            <person name="Gargeya S."/>
            <person name="Fitzgerald M."/>
            <person name="Haas B."/>
            <person name="Abouelleil A."/>
            <person name="Allen A.W."/>
            <person name="Alvarado L."/>
            <person name="Arachchi H.M."/>
            <person name="Berlin A.M."/>
            <person name="Chapman S.B."/>
            <person name="Gainer-Dewar J."/>
            <person name="Goldberg J."/>
            <person name="Griggs A."/>
            <person name="Gujja S."/>
            <person name="Hansen M."/>
            <person name="Howarth C."/>
            <person name="Imamovic A."/>
            <person name="Ireland A."/>
            <person name="Larimer J."/>
            <person name="McCowan C."/>
            <person name="Murphy C."/>
            <person name="Pearson M."/>
            <person name="Poon T.W."/>
            <person name="Priest M."/>
            <person name="Roberts A."/>
            <person name="Saif S."/>
            <person name="Shea T."/>
            <person name="Sisk P."/>
            <person name="Sykes S."/>
            <person name="Wortman J."/>
            <person name="Nusbaum C."/>
            <person name="Birren B."/>
        </authorList>
    </citation>
    <scope>NUCLEOTIDE SEQUENCE [LARGE SCALE GENOMIC DNA]</scope>
    <source>
        <strain evidence="3 5">ATCC BAA-383</strain>
    </source>
</reference>
<evidence type="ECO:0000313" key="5">
    <source>
        <dbReference type="Proteomes" id="UP000014157"/>
    </source>
</evidence>
<evidence type="ECO:0000313" key="2">
    <source>
        <dbReference type="EMBL" id="EOI06940.1"/>
    </source>
</evidence>
<dbReference type="InterPro" id="IPR006935">
    <property type="entry name" value="Helicase/UvrB_N"/>
</dbReference>
<dbReference type="PANTHER" id="PTHR47396">
    <property type="entry name" value="TYPE I RESTRICTION ENZYME ECOKI R PROTEIN"/>
    <property type="match status" value="1"/>
</dbReference>
<proteinExistence type="predicted"/>
<gene>
    <name evidence="3" type="ORF">I586_03016</name>
    <name evidence="2" type="ORF">UAY_00282</name>
</gene>
<dbReference type="EMBL" id="AJAS01000002">
    <property type="protein sequence ID" value="EOI06940.1"/>
    <property type="molecule type" value="Genomic_DNA"/>
</dbReference>
<protein>
    <recommendedName>
        <fullName evidence="1">Helicase ATP-binding domain-containing protein</fullName>
    </recommendedName>
</protein>
<dbReference type="Pfam" id="PF04851">
    <property type="entry name" value="ResIII"/>
    <property type="match status" value="1"/>
</dbReference>
<comment type="caution">
    <text evidence="2">The sequence shown here is derived from an EMBL/GenBank/DDBJ whole genome shotgun (WGS) entry which is preliminary data.</text>
</comment>
<dbReference type="HOGENOM" id="CLU_012831_0_0_9"/>
<dbReference type="Proteomes" id="UP000014157">
    <property type="component" value="Unassembled WGS sequence"/>
</dbReference>
<dbReference type="OrthoDB" id="9758243at2"/>
<dbReference type="PROSITE" id="PS51192">
    <property type="entry name" value="HELICASE_ATP_BIND_1"/>
    <property type="match status" value="1"/>
</dbReference>
<dbReference type="GO" id="GO:0003677">
    <property type="term" value="F:DNA binding"/>
    <property type="evidence" value="ECO:0007669"/>
    <property type="project" value="InterPro"/>
</dbReference>
<accession>R2RD56</accession>
<evidence type="ECO:0000313" key="4">
    <source>
        <dbReference type="Proteomes" id="UP000013781"/>
    </source>
</evidence>
<feature type="domain" description="Helicase ATP-binding" evidence="1">
    <location>
        <begin position="14"/>
        <end position="160"/>
    </location>
</feature>
<name>R2RD56_9ENTE</name>
<dbReference type="EMBL" id="ASWB01000004">
    <property type="protein sequence ID" value="EOT65282.1"/>
    <property type="molecule type" value="Genomic_DNA"/>
</dbReference>
<dbReference type="SUPFAM" id="SSF52540">
    <property type="entry name" value="P-loop containing nucleoside triphosphate hydrolases"/>
    <property type="match status" value="1"/>
</dbReference>
<dbReference type="eggNOG" id="COG1061">
    <property type="taxonomic scope" value="Bacteria"/>
</dbReference>
<dbReference type="PANTHER" id="PTHR47396:SF1">
    <property type="entry name" value="ATP-DEPENDENT HELICASE IRC3-RELATED"/>
    <property type="match status" value="1"/>
</dbReference>
<dbReference type="PATRIC" id="fig|1158609.3.peg.267"/>
<dbReference type="SMART" id="SM00487">
    <property type="entry name" value="DEXDc"/>
    <property type="match status" value="1"/>
</dbReference>
<dbReference type="AlphaFoldDB" id="R2RD56"/>
<dbReference type="Gene3D" id="3.40.50.300">
    <property type="entry name" value="P-loop containing nucleotide triphosphate hydrolases"/>
    <property type="match status" value="2"/>
</dbReference>
<dbReference type="Proteomes" id="UP000013781">
    <property type="component" value="Unassembled WGS sequence"/>
</dbReference>
<dbReference type="InterPro" id="IPR014001">
    <property type="entry name" value="Helicase_ATP-bd"/>
</dbReference>
<reference evidence="2 4" key="1">
    <citation type="submission" date="2013-02" db="EMBL/GenBank/DDBJ databases">
        <title>The Genome Sequence of Enterococcus moraviensis BAA-383.</title>
        <authorList>
            <consortium name="The Broad Institute Genome Sequencing Platform"/>
            <consortium name="The Broad Institute Genome Sequencing Center for Infectious Disease"/>
            <person name="Earl A.M."/>
            <person name="Gilmore M.S."/>
            <person name="Lebreton F."/>
            <person name="Walker B."/>
            <person name="Young S.K."/>
            <person name="Zeng Q."/>
            <person name="Gargeya S."/>
            <person name="Fitzgerald M."/>
            <person name="Haas B."/>
            <person name="Abouelleil A."/>
            <person name="Alvarado L."/>
            <person name="Arachchi H.M."/>
            <person name="Berlin A.M."/>
            <person name="Chapman S.B."/>
            <person name="Dewar J."/>
            <person name="Goldberg J."/>
            <person name="Griggs A."/>
            <person name="Gujja S."/>
            <person name="Hansen M."/>
            <person name="Howarth C."/>
            <person name="Imamovic A."/>
            <person name="Larimer J."/>
            <person name="McCowan C."/>
            <person name="Murphy C."/>
            <person name="Neiman D."/>
            <person name="Pearson M."/>
            <person name="Priest M."/>
            <person name="Roberts A."/>
            <person name="Saif S."/>
            <person name="Shea T."/>
            <person name="Sisk P."/>
            <person name="Sykes S."/>
            <person name="Wortman J."/>
            <person name="Nusbaum C."/>
            <person name="Birren B."/>
        </authorList>
    </citation>
    <scope>NUCLEOTIDE SEQUENCE [LARGE SCALE GENOMIC DNA]</scope>
    <source>
        <strain evidence="2 4">ATCC BAA-383</strain>
    </source>
</reference>
<sequence length="783" mass="91578">MELRSFQKKIIDEIELYLKDTTIHVVAPPGAGKTVLGVEIIKKLDKQTLILVPSLVLKNQWLNYLRDNFGVEHVSQRLSDHKKITITTYQEFHLQGESIKRASYAFIILDEAHHLKRTWAEEIISFREENQAIQSLSLTATPPYDATTIEWKRYLALNGAIDIDIPAPELIKEDVLVPYQDYVYLIPESQENEEAFFDFLQQQNEIVYAMMNDAEVTEYLLGLAFIQYPLENESFIYENFDTYLSVLLYLYDQDFELSNEHWEVLGIKNYKRKVRLPQQTKENIKTLYRFLYELNPNLSIFEYLTQNKWLFQNKLSLFPAYKDNKKYRSIPLKKESIAKILIKEEAFLGENLCSVVFMDRIKIETLFGQESYLEFGVAPLFLYLKELINPTTNLAVICGKFCLLSNSVALKLFPELHFSELEMDPNYSFISLTDENRNQILTGVTQALNQKKINLLIGTVSFLGEGWDCPALNTVILANTSGSYVQTQQLRGRGLRKSPEKSFVNIWHIATVYKTIALEEQLEFQYIAKRLSFIEGFNKLESVAKISTGIERFELPLKITEESINSYNANNFFLAQRRDALKEDWHKAISKGTHQSMPLIMKPLKNKEYRINDLKENHSPVKKNFYDSIFNSLFFRNFRIRRSWKKYCTQLERLINGVFLLLMEDGVISKESRLRIQKEDTLFSCKLDNASFNANTLFNQYVLEVMEDIDKPRYLLKLNRIYFSVPSYFSKNKKDVLRLVDSLNGLSKKQSIYYTKNSQGRKALIEAYIQQNSREVIEEKIWD</sequence>
<dbReference type="GO" id="GO:0005829">
    <property type="term" value="C:cytosol"/>
    <property type="evidence" value="ECO:0007669"/>
    <property type="project" value="TreeGrafter"/>
</dbReference>
<dbReference type="GO" id="GO:0005524">
    <property type="term" value="F:ATP binding"/>
    <property type="evidence" value="ECO:0007669"/>
    <property type="project" value="InterPro"/>
</dbReference>
<evidence type="ECO:0000259" key="1">
    <source>
        <dbReference type="PROSITE" id="PS51192"/>
    </source>
</evidence>
<dbReference type="STRING" id="155617.RV09_GL003299"/>
<dbReference type="InterPro" id="IPR027417">
    <property type="entry name" value="P-loop_NTPase"/>
</dbReference>
<dbReference type="RefSeq" id="WP_010763705.1">
    <property type="nucleotide sequence ID" value="NZ_ASWB01000004.1"/>
</dbReference>
<dbReference type="GO" id="GO:0016787">
    <property type="term" value="F:hydrolase activity"/>
    <property type="evidence" value="ECO:0007669"/>
    <property type="project" value="InterPro"/>
</dbReference>
<dbReference type="CDD" id="cd18785">
    <property type="entry name" value="SF2_C"/>
    <property type="match status" value="1"/>
</dbReference>
<keyword evidence="5" id="KW-1185">Reference proteome</keyword>
<evidence type="ECO:0000313" key="3">
    <source>
        <dbReference type="EMBL" id="EOT65282.1"/>
    </source>
</evidence>